<gene>
    <name evidence="1" type="ORF">HPULCUR_005576</name>
</gene>
<dbReference type="Proteomes" id="UP001476247">
    <property type="component" value="Unassembled WGS sequence"/>
</dbReference>
<proteinExistence type="predicted"/>
<reference evidence="1 2" key="1">
    <citation type="submission" date="2024-04" db="EMBL/GenBank/DDBJ databases">
        <title>genome sequences of Mucor flavus KT1a and Helicostylum pulchrum KT1b strains isolation_sourced from the surface of a dry-aged beef.</title>
        <authorList>
            <person name="Toyotome T."/>
            <person name="Hosono M."/>
            <person name="Torimaru M."/>
            <person name="Fukuda K."/>
            <person name="Mikami N."/>
        </authorList>
    </citation>
    <scope>NUCLEOTIDE SEQUENCE [LARGE SCALE GENOMIC DNA]</scope>
    <source>
        <strain evidence="1 2">KT1b</strain>
    </source>
</reference>
<dbReference type="EMBL" id="BAABUJ010000014">
    <property type="protein sequence ID" value="GAA5800151.1"/>
    <property type="molecule type" value="Genomic_DNA"/>
</dbReference>
<comment type="caution">
    <text evidence="1">The sequence shown here is derived from an EMBL/GenBank/DDBJ whole genome shotgun (WGS) entry which is preliminary data.</text>
</comment>
<evidence type="ECO:0000313" key="2">
    <source>
        <dbReference type="Proteomes" id="UP001476247"/>
    </source>
</evidence>
<organism evidence="1 2">
    <name type="scientific">Helicostylum pulchrum</name>
    <dbReference type="NCBI Taxonomy" id="562976"/>
    <lineage>
        <taxon>Eukaryota</taxon>
        <taxon>Fungi</taxon>
        <taxon>Fungi incertae sedis</taxon>
        <taxon>Mucoromycota</taxon>
        <taxon>Mucoromycotina</taxon>
        <taxon>Mucoromycetes</taxon>
        <taxon>Mucorales</taxon>
        <taxon>Mucorineae</taxon>
        <taxon>Mucoraceae</taxon>
        <taxon>Helicostylum</taxon>
    </lineage>
</organism>
<evidence type="ECO:0000313" key="1">
    <source>
        <dbReference type="EMBL" id="GAA5800151.1"/>
    </source>
</evidence>
<sequence>MNNLDDQNWINVFSREELDEVKKKCVEKNMNLQFPKKKIQDFLDEIPKTTDVLEVFNHINNIVIDPATDQDIYWLKMTIQQAADDLRLLGIPR</sequence>
<keyword evidence="2" id="KW-1185">Reference proteome</keyword>
<accession>A0ABP9XZG2</accession>
<protein>
    <submittedName>
        <fullName evidence="1">Uncharacterized protein</fullName>
    </submittedName>
</protein>
<name>A0ABP9XZG2_9FUNG</name>